<sequence length="39" mass="4252">MVTEVLDGDSFKIANKTTIRLASLDAPEAGEENPVIKDY</sequence>
<dbReference type="AlphaFoldDB" id="A0A0G1SKC6"/>
<evidence type="ECO:0000313" key="2">
    <source>
        <dbReference type="Proteomes" id="UP000034565"/>
    </source>
</evidence>
<dbReference type="Gene3D" id="2.40.50.90">
    <property type="match status" value="1"/>
</dbReference>
<gene>
    <name evidence="1" type="ORF">UX92_C0007G0010</name>
</gene>
<proteinExistence type="predicted"/>
<name>A0A0G1SKC6_9BACT</name>
<accession>A0A0G1SKC6</accession>
<protein>
    <submittedName>
        <fullName evidence="1">Uncharacterized protein</fullName>
    </submittedName>
</protein>
<evidence type="ECO:0000313" key="1">
    <source>
        <dbReference type="EMBL" id="KKU69887.1"/>
    </source>
</evidence>
<reference evidence="1 2" key="1">
    <citation type="journal article" date="2015" name="Nature">
        <title>rRNA introns, odd ribosomes, and small enigmatic genomes across a large radiation of phyla.</title>
        <authorList>
            <person name="Brown C.T."/>
            <person name="Hug L.A."/>
            <person name="Thomas B.C."/>
            <person name="Sharon I."/>
            <person name="Castelle C.J."/>
            <person name="Singh A."/>
            <person name="Wilkins M.J."/>
            <person name="Williams K.H."/>
            <person name="Banfield J.F."/>
        </authorList>
    </citation>
    <scope>NUCLEOTIDE SEQUENCE [LARGE SCALE GENOMIC DNA]</scope>
</reference>
<dbReference type="Proteomes" id="UP000034565">
    <property type="component" value="Unassembled WGS sequence"/>
</dbReference>
<dbReference type="EMBL" id="LCOA01000007">
    <property type="protein sequence ID" value="KKU69887.1"/>
    <property type="molecule type" value="Genomic_DNA"/>
</dbReference>
<dbReference type="SUPFAM" id="SSF50199">
    <property type="entry name" value="Staphylococcal nuclease"/>
    <property type="match status" value="1"/>
</dbReference>
<organism evidence="1 2">
    <name type="scientific">Candidatus Amesbacteria bacterium GW2011_GWA1_47_20</name>
    <dbReference type="NCBI Taxonomy" id="1618354"/>
    <lineage>
        <taxon>Bacteria</taxon>
        <taxon>Candidatus Amesiibacteriota</taxon>
    </lineage>
</organism>
<dbReference type="InterPro" id="IPR035437">
    <property type="entry name" value="SNase_OB-fold_sf"/>
</dbReference>
<comment type="caution">
    <text evidence="1">The sequence shown here is derived from an EMBL/GenBank/DDBJ whole genome shotgun (WGS) entry which is preliminary data.</text>
</comment>